<dbReference type="SUPFAM" id="SSF103473">
    <property type="entry name" value="MFS general substrate transporter"/>
    <property type="match status" value="1"/>
</dbReference>
<feature type="domain" description="Major facilitator superfamily (MFS) profile" evidence="6">
    <location>
        <begin position="56"/>
        <end position="475"/>
    </location>
</feature>
<dbReference type="Proteomes" id="UP000038045">
    <property type="component" value="Unplaced"/>
</dbReference>
<reference evidence="8" key="1">
    <citation type="submission" date="2017-02" db="UniProtKB">
        <authorList>
            <consortium name="WormBaseParasite"/>
        </authorList>
    </citation>
    <scope>IDENTIFICATION</scope>
</reference>
<feature type="transmembrane region" description="Helical" evidence="5">
    <location>
        <begin position="268"/>
        <end position="289"/>
    </location>
</feature>
<evidence type="ECO:0000313" key="8">
    <source>
        <dbReference type="WBParaSite" id="PTRK_0001173900.1"/>
    </source>
</evidence>
<dbReference type="PANTHER" id="PTHR10924">
    <property type="entry name" value="MAJOR FACILITATOR SUPERFAMILY PROTEIN-RELATED"/>
    <property type="match status" value="1"/>
</dbReference>
<dbReference type="STRING" id="131310.A0A0N4ZTB0"/>
<feature type="transmembrane region" description="Helical" evidence="5">
    <location>
        <begin position="187"/>
        <end position="209"/>
    </location>
</feature>
<protein>
    <submittedName>
        <fullName evidence="8">MFS domain-containing protein</fullName>
    </submittedName>
</protein>
<feature type="transmembrane region" description="Helical" evidence="5">
    <location>
        <begin position="448"/>
        <end position="470"/>
    </location>
</feature>
<dbReference type="AlphaFoldDB" id="A0A0N4ZTB0"/>
<keyword evidence="3 5" id="KW-1133">Transmembrane helix</keyword>
<organism evidence="7 8">
    <name type="scientific">Parastrongyloides trichosuri</name>
    <name type="common">Possum-specific nematode worm</name>
    <dbReference type="NCBI Taxonomy" id="131310"/>
    <lineage>
        <taxon>Eukaryota</taxon>
        <taxon>Metazoa</taxon>
        <taxon>Ecdysozoa</taxon>
        <taxon>Nematoda</taxon>
        <taxon>Chromadorea</taxon>
        <taxon>Rhabditida</taxon>
        <taxon>Tylenchina</taxon>
        <taxon>Panagrolaimomorpha</taxon>
        <taxon>Strongyloidoidea</taxon>
        <taxon>Strongyloididae</taxon>
        <taxon>Parastrongyloides</taxon>
    </lineage>
</organism>
<comment type="subcellular location">
    <subcellularLocation>
        <location evidence="1">Membrane</location>
        <topology evidence="1">Multi-pass membrane protein</topology>
    </subcellularLocation>
</comment>
<sequence>MEGKSESKTGTILSQSTVSQPLLTNDEAKKVLGSMNENDPMVARVELKTYKIRWIVLLSVALANLSNTYCWICFASVDTVVNQYFNNKEAAQILSLIFIATTIPIGLIAIPLSDKVGLKNSIWIANACNGIGNLIRIISCYMGSYKIFGAYIGTTIAAIAYPWIMFTPPKVSSVWFPSNQRAIATTIGIMANPLGVMFANLISPAVVSVPDDVKITIFIGGIPAIIGMILTFVFVHRNAPLLPPSVTSVKKEMPYLKGMKEAFTNPQYILIVFILGGGIGMFNTLYVLINSFLCSSGYISAFSGACAALMVIGGVFGSVSSGIFVDRTKKFGLTMKLAMLGAVVFGLSFIFTSYHPGLHYILVILAFLFGFFGLSAYPTGLELAAECTYPVSEGISSGYVVIMGQLFTVFIAKGVSLLASKASGVRADEYQVCYPKNVDQNVFYARDFFYSNFFIAAAGIVFALITIIFLKPVLKRTLADKQIEDDIDLPTKTT</sequence>
<name>A0A0N4ZTB0_PARTI</name>
<dbReference type="InterPro" id="IPR020846">
    <property type="entry name" value="MFS_dom"/>
</dbReference>
<dbReference type="GO" id="GO:0022857">
    <property type="term" value="F:transmembrane transporter activity"/>
    <property type="evidence" value="ECO:0007669"/>
    <property type="project" value="InterPro"/>
</dbReference>
<feature type="transmembrane region" description="Helical" evidence="5">
    <location>
        <begin position="360"/>
        <end position="377"/>
    </location>
</feature>
<evidence type="ECO:0000256" key="1">
    <source>
        <dbReference type="ARBA" id="ARBA00004141"/>
    </source>
</evidence>
<dbReference type="GO" id="GO:0016020">
    <property type="term" value="C:membrane"/>
    <property type="evidence" value="ECO:0007669"/>
    <property type="project" value="UniProtKB-SubCell"/>
</dbReference>
<feature type="transmembrane region" description="Helical" evidence="5">
    <location>
        <begin position="337"/>
        <end position="354"/>
    </location>
</feature>
<dbReference type="InterPro" id="IPR049680">
    <property type="entry name" value="FLVCR1-2_SLC49-like"/>
</dbReference>
<feature type="transmembrane region" description="Helical" evidence="5">
    <location>
        <begin position="301"/>
        <end position="325"/>
    </location>
</feature>
<accession>A0A0N4ZTB0</accession>
<dbReference type="PANTHER" id="PTHR10924:SF6">
    <property type="entry name" value="SOLUTE CARRIER FAMILY 49 MEMBER A3"/>
    <property type="match status" value="1"/>
</dbReference>
<dbReference type="WBParaSite" id="PTRK_0001173900.1">
    <property type="protein sequence ID" value="PTRK_0001173900.1"/>
    <property type="gene ID" value="PTRK_0001173900"/>
</dbReference>
<dbReference type="InterPro" id="IPR011701">
    <property type="entry name" value="MFS"/>
</dbReference>
<evidence type="ECO:0000256" key="5">
    <source>
        <dbReference type="SAM" id="Phobius"/>
    </source>
</evidence>
<evidence type="ECO:0000256" key="3">
    <source>
        <dbReference type="ARBA" id="ARBA00022989"/>
    </source>
</evidence>
<evidence type="ECO:0000259" key="6">
    <source>
        <dbReference type="PROSITE" id="PS50850"/>
    </source>
</evidence>
<keyword evidence="4 5" id="KW-0472">Membrane</keyword>
<feature type="transmembrane region" description="Helical" evidence="5">
    <location>
        <begin position="54"/>
        <end position="77"/>
    </location>
</feature>
<dbReference type="Pfam" id="PF07690">
    <property type="entry name" value="MFS_1"/>
    <property type="match status" value="1"/>
</dbReference>
<evidence type="ECO:0000256" key="2">
    <source>
        <dbReference type="ARBA" id="ARBA00022692"/>
    </source>
</evidence>
<feature type="transmembrane region" description="Helical" evidence="5">
    <location>
        <begin position="398"/>
        <end position="419"/>
    </location>
</feature>
<dbReference type="Gene3D" id="1.20.1250.20">
    <property type="entry name" value="MFS general substrate transporter like domains"/>
    <property type="match status" value="2"/>
</dbReference>
<feature type="transmembrane region" description="Helical" evidence="5">
    <location>
        <begin position="215"/>
        <end position="235"/>
    </location>
</feature>
<evidence type="ECO:0000313" key="7">
    <source>
        <dbReference type="Proteomes" id="UP000038045"/>
    </source>
</evidence>
<keyword evidence="2 5" id="KW-0812">Transmembrane</keyword>
<dbReference type="InterPro" id="IPR036259">
    <property type="entry name" value="MFS_trans_sf"/>
</dbReference>
<feature type="transmembrane region" description="Helical" evidence="5">
    <location>
        <begin position="89"/>
        <end position="110"/>
    </location>
</feature>
<keyword evidence="7" id="KW-1185">Reference proteome</keyword>
<dbReference type="PROSITE" id="PS50850">
    <property type="entry name" value="MFS"/>
    <property type="match status" value="1"/>
</dbReference>
<evidence type="ECO:0000256" key="4">
    <source>
        <dbReference type="ARBA" id="ARBA00023136"/>
    </source>
</evidence>
<feature type="transmembrane region" description="Helical" evidence="5">
    <location>
        <begin position="148"/>
        <end position="166"/>
    </location>
</feature>
<proteinExistence type="predicted"/>